<dbReference type="EMBL" id="JABEQH010000003">
    <property type="protein sequence ID" value="MBB2174965.1"/>
    <property type="molecule type" value="Genomic_DNA"/>
</dbReference>
<dbReference type="Proteomes" id="UP000561066">
    <property type="component" value="Unassembled WGS sequence"/>
</dbReference>
<dbReference type="InterPro" id="IPR013766">
    <property type="entry name" value="Thioredoxin_domain"/>
</dbReference>
<proteinExistence type="predicted"/>
<accession>A0A7W4J589</accession>
<keyword evidence="1" id="KW-0472">Membrane</keyword>
<evidence type="ECO:0000313" key="3">
    <source>
        <dbReference type="EMBL" id="MBB2174965.1"/>
    </source>
</evidence>
<sequence length="198" mass="21458">MTVLLLSQSISWMLVVAIALVVAVLFRSIRRLYTRVAPVGALMTSAGPQPGVRLPPRTALAMNGQQVVLGGERPDGRPHLLLFVSGGCPISRKILPIAQDFTQRESIDLLCLGDDTDAMQWDLIRRFGLDPAGFVNDPQIGQWLEIDKLPFAMLLDAAGTIVAKGLVNNREHLESLVVAGETGHVSVQSYLDARPRAA</sequence>
<keyword evidence="1" id="KW-0812">Transmembrane</keyword>
<name>A0A7W4J589_9PROT</name>
<dbReference type="SUPFAM" id="SSF52833">
    <property type="entry name" value="Thioredoxin-like"/>
    <property type="match status" value="1"/>
</dbReference>
<dbReference type="PROSITE" id="PS51352">
    <property type="entry name" value="THIOREDOXIN_2"/>
    <property type="match status" value="1"/>
</dbReference>
<evidence type="ECO:0000313" key="4">
    <source>
        <dbReference type="Proteomes" id="UP000561066"/>
    </source>
</evidence>
<comment type="caution">
    <text evidence="3">The sequence shown here is derived from an EMBL/GenBank/DDBJ whole genome shotgun (WGS) entry which is preliminary data.</text>
</comment>
<dbReference type="AlphaFoldDB" id="A0A7W4J589"/>
<feature type="transmembrane region" description="Helical" evidence="1">
    <location>
        <begin position="6"/>
        <end position="26"/>
    </location>
</feature>
<dbReference type="InterPro" id="IPR036249">
    <property type="entry name" value="Thioredoxin-like_sf"/>
</dbReference>
<feature type="domain" description="Thioredoxin" evidence="2">
    <location>
        <begin position="48"/>
        <end position="182"/>
    </location>
</feature>
<keyword evidence="4" id="KW-1185">Reference proteome</keyword>
<reference evidence="3 4" key="1">
    <citation type="submission" date="2020-04" db="EMBL/GenBank/DDBJ databases">
        <title>Description of novel Gluconacetobacter.</title>
        <authorList>
            <person name="Sombolestani A."/>
        </authorList>
    </citation>
    <scope>NUCLEOTIDE SEQUENCE [LARGE SCALE GENOMIC DNA]</scope>
    <source>
        <strain evidence="3 4">LMG 21312</strain>
    </source>
</reference>
<protein>
    <submittedName>
        <fullName evidence="3">Methylamine utilization protein MauD</fullName>
    </submittedName>
</protein>
<gene>
    <name evidence="3" type="ORF">HLH21_03370</name>
</gene>
<keyword evidence="1" id="KW-1133">Transmembrane helix</keyword>
<organism evidence="3 4">
    <name type="scientific">Gluconacetobacter johannae</name>
    <dbReference type="NCBI Taxonomy" id="112140"/>
    <lineage>
        <taxon>Bacteria</taxon>
        <taxon>Pseudomonadati</taxon>
        <taxon>Pseudomonadota</taxon>
        <taxon>Alphaproteobacteria</taxon>
        <taxon>Acetobacterales</taxon>
        <taxon>Acetobacteraceae</taxon>
        <taxon>Gluconacetobacter</taxon>
    </lineage>
</organism>
<dbReference type="RefSeq" id="WP_182941248.1">
    <property type="nucleotide sequence ID" value="NZ_JABEQH010000003.1"/>
</dbReference>
<evidence type="ECO:0000256" key="1">
    <source>
        <dbReference type="SAM" id="Phobius"/>
    </source>
</evidence>
<evidence type="ECO:0000259" key="2">
    <source>
        <dbReference type="PROSITE" id="PS51352"/>
    </source>
</evidence>
<dbReference type="Gene3D" id="3.40.30.10">
    <property type="entry name" value="Glutaredoxin"/>
    <property type="match status" value="1"/>
</dbReference>